<feature type="transmembrane region" description="Helical" evidence="2">
    <location>
        <begin position="748"/>
        <end position="765"/>
    </location>
</feature>
<evidence type="ECO:0000256" key="1">
    <source>
        <dbReference type="SAM" id="MobiDB-lite"/>
    </source>
</evidence>
<dbReference type="AlphaFoldDB" id="A0A0D9XMF7"/>
<dbReference type="Gramene" id="LPERR10G14310.2">
    <property type="protein sequence ID" value="LPERR10G14310.2"/>
    <property type="gene ID" value="LPERR10G14310"/>
</dbReference>
<feature type="region of interest" description="Disordered" evidence="1">
    <location>
        <begin position="680"/>
        <end position="699"/>
    </location>
</feature>
<dbReference type="eggNOG" id="ENOG502QSXW">
    <property type="taxonomic scope" value="Eukaryota"/>
</dbReference>
<reference evidence="3 4" key="2">
    <citation type="submission" date="2013-12" db="EMBL/GenBank/DDBJ databases">
        <authorList>
            <person name="Yu Y."/>
            <person name="Lee S."/>
            <person name="de Baynast K."/>
            <person name="Wissotski M."/>
            <person name="Liu L."/>
            <person name="Talag J."/>
            <person name="Goicoechea J."/>
            <person name="Angelova A."/>
            <person name="Jetty R."/>
            <person name="Kudrna D."/>
            <person name="Golser W."/>
            <person name="Rivera L."/>
            <person name="Zhang J."/>
            <person name="Wing R."/>
        </authorList>
    </citation>
    <scope>NUCLEOTIDE SEQUENCE</scope>
</reference>
<dbReference type="PANTHER" id="PTHR31801:SF2">
    <property type="entry name" value="SPHINGOMYELIN PHOSPHODIESTERASE 4"/>
    <property type="match status" value="1"/>
</dbReference>
<proteinExistence type="predicted"/>
<reference evidence="3 4" key="1">
    <citation type="submission" date="2012-08" db="EMBL/GenBank/DDBJ databases">
        <title>Oryza genome evolution.</title>
        <authorList>
            <person name="Wing R.A."/>
        </authorList>
    </citation>
    <scope>NUCLEOTIDE SEQUENCE</scope>
</reference>
<accession>A0A0D9XMF7</accession>
<feature type="transmembrane region" description="Helical" evidence="2">
    <location>
        <begin position="708"/>
        <end position="728"/>
    </location>
</feature>
<evidence type="ECO:0000313" key="4">
    <source>
        <dbReference type="Proteomes" id="UP000032180"/>
    </source>
</evidence>
<dbReference type="Gramene" id="LPERR10G14310.1">
    <property type="protein sequence ID" value="LPERR10G14310.1"/>
    <property type="gene ID" value="LPERR10G14310"/>
</dbReference>
<sequence length="766" mass="85019">MPPETDAASLREAILGASRPAAAARAVSSVSEFLRRHGAAGDNHPRAFFADALPALLFRVFVASPDSPSFIDLAAADPALAELLASLLSPSGPLLAAVSAADRHGLLRFVFPPERLPDWLRLALSSDAVSSSDEVISPLLAGRVGSELHLSVFEYYLFWFAYYPISVATAMATATAAARARKALPSISEPALKSIGRIESWMSTLASSASRNLGQKPESSLYLKLLYSYLKEFVPNSCVPPRNSGGTLLHRAVSDGMDAAESFRRAEFFVHTLIQFWLIGDDFSPLPVQIYLAYGLPLSPKVHTNATLVERPPAPGVGDAVKLFVMYMNKINACVDIDVPNVLEGISSFKETCNSPVGYWNPLIQRPLYRFLLRTFLFCPMGVEIKNVAQVFSAWMAYMEPWKAQKEDLDGYDLAPPGGRNVQRVTEGKRQMCEAVYTPEWENFVLSNYLFYSSLVVHFLGFAHKFIHSDVSSVLQMVSKVLEVLAASTELLGLIYNVDAAYHSRILGSSSCYLDHVLKYVPSIREQLQDWEDGLSESDADGSFLHERRNSDLRLFSIDEEGAYNLLQLLLLRAESEIQRLPGDAVQSFQTLDLIRSKMKKIFRDHIESSQPMNLPAREYNQHHGRGEVFTPKHPGPWKHSLANVNWMTRPISDSEVAWLARLLIRFSAWLNETLRLDRDDSDTTSTGPTNVNFDGNELSSVGGPKDAARMVFVGACSLLVLVGQSILHFMRAHRIRINLRILASKKFLTAVMLYGLFTVARNVLS</sequence>
<evidence type="ECO:0000313" key="3">
    <source>
        <dbReference type="EnsemblPlants" id="LPERR10G14310.2"/>
    </source>
</evidence>
<evidence type="ECO:0000256" key="2">
    <source>
        <dbReference type="SAM" id="Phobius"/>
    </source>
</evidence>
<dbReference type="Proteomes" id="UP000032180">
    <property type="component" value="Chromosome 10"/>
</dbReference>
<dbReference type="HOGENOM" id="CLU_010676_0_0_1"/>
<keyword evidence="2" id="KW-1133">Transmembrane helix</keyword>
<reference evidence="3" key="3">
    <citation type="submission" date="2015-04" db="UniProtKB">
        <authorList>
            <consortium name="EnsemblPlants"/>
        </authorList>
    </citation>
    <scope>IDENTIFICATION</scope>
</reference>
<dbReference type="EnsemblPlants" id="LPERR10G14310.2">
    <property type="protein sequence ID" value="LPERR10G14310.2"/>
    <property type="gene ID" value="LPERR10G14310"/>
</dbReference>
<dbReference type="PANTHER" id="PTHR31801">
    <property type="entry name" value="ALTERED INHERITANCE OF MITOCHONDRIA PROTEIN 24, MITOCHONDRIAL"/>
    <property type="match status" value="1"/>
</dbReference>
<organism evidence="3 4">
    <name type="scientific">Leersia perrieri</name>
    <dbReference type="NCBI Taxonomy" id="77586"/>
    <lineage>
        <taxon>Eukaryota</taxon>
        <taxon>Viridiplantae</taxon>
        <taxon>Streptophyta</taxon>
        <taxon>Embryophyta</taxon>
        <taxon>Tracheophyta</taxon>
        <taxon>Spermatophyta</taxon>
        <taxon>Magnoliopsida</taxon>
        <taxon>Liliopsida</taxon>
        <taxon>Poales</taxon>
        <taxon>Poaceae</taxon>
        <taxon>BOP clade</taxon>
        <taxon>Oryzoideae</taxon>
        <taxon>Oryzeae</taxon>
        <taxon>Oryzinae</taxon>
        <taxon>Leersia</taxon>
    </lineage>
</organism>
<protein>
    <recommendedName>
        <fullName evidence="5">Sphingomyelin phosphodiesterase 4</fullName>
    </recommendedName>
</protein>
<feature type="compositionally biased region" description="Polar residues" evidence="1">
    <location>
        <begin position="688"/>
        <end position="699"/>
    </location>
</feature>
<keyword evidence="4" id="KW-1185">Reference proteome</keyword>
<keyword evidence="2" id="KW-0812">Transmembrane</keyword>
<keyword evidence="2" id="KW-0472">Membrane</keyword>
<name>A0A0D9XMF7_9ORYZ</name>
<dbReference type="EnsemblPlants" id="LPERR10G14310.1">
    <property type="protein sequence ID" value="LPERR10G14310.1"/>
    <property type="gene ID" value="LPERR10G14310"/>
</dbReference>
<evidence type="ECO:0008006" key="5">
    <source>
        <dbReference type="Google" id="ProtNLM"/>
    </source>
</evidence>